<dbReference type="Proteomes" id="UP000029567">
    <property type="component" value="Unassembled WGS sequence"/>
</dbReference>
<dbReference type="RefSeq" id="WP_034383916.1">
    <property type="nucleotide sequence ID" value="NZ_AWTN01000153.1"/>
</dbReference>
<gene>
    <name evidence="2" type="ORF">P245_26735</name>
</gene>
<dbReference type="GO" id="GO:0032259">
    <property type="term" value="P:methylation"/>
    <property type="evidence" value="ECO:0007669"/>
    <property type="project" value="UniProtKB-KW"/>
</dbReference>
<evidence type="ECO:0000256" key="1">
    <source>
        <dbReference type="SAM" id="MobiDB-lite"/>
    </source>
</evidence>
<keyword evidence="2" id="KW-0489">Methyltransferase</keyword>
<protein>
    <submittedName>
        <fullName evidence="2">Type I restriction-modification system methyltransferase subunit</fullName>
    </submittedName>
</protein>
<evidence type="ECO:0000313" key="3">
    <source>
        <dbReference type="Proteomes" id="UP000029567"/>
    </source>
</evidence>
<evidence type="ECO:0000313" key="2">
    <source>
        <dbReference type="EMBL" id="KGG82375.1"/>
    </source>
</evidence>
<proteinExistence type="predicted"/>
<accession>A0A0E3BUL1</accession>
<keyword evidence="2" id="KW-0808">Transferase</keyword>
<sequence length="115" mass="12488">MTDTGQAAACPNDSSPASHHKAVAGTPLFALGQVLATPGALELLETHELTALPFVLRHESGDWGDICAEDRQSNADALQYGYRLMSVYVISKAERLWIITEADRSSTTLLLPEEY</sequence>
<dbReference type="EMBL" id="AWTN01000153">
    <property type="protein sequence ID" value="KGG82375.1"/>
    <property type="molecule type" value="Genomic_DNA"/>
</dbReference>
<dbReference type="GO" id="GO:0008168">
    <property type="term" value="F:methyltransferase activity"/>
    <property type="evidence" value="ECO:0007669"/>
    <property type="project" value="UniProtKB-KW"/>
</dbReference>
<reference evidence="2 3" key="1">
    <citation type="submission" date="2013-09" db="EMBL/GenBank/DDBJ databases">
        <title>High correlation between genotypes and phenotypes of environmental bacteria Comamonas testosteroni strains.</title>
        <authorList>
            <person name="Liu L."/>
            <person name="Zhu W."/>
            <person name="Xia X."/>
            <person name="Xu B."/>
            <person name="Luo M."/>
            <person name="Wang G."/>
        </authorList>
    </citation>
    <scope>NUCLEOTIDE SEQUENCE [LARGE SCALE GENOMIC DNA]</scope>
    <source>
        <strain evidence="2 3">JL14</strain>
    </source>
</reference>
<dbReference type="AlphaFoldDB" id="A0A0E3BUL1"/>
<name>A0A0E3BUL1_9BURK</name>
<feature type="region of interest" description="Disordered" evidence="1">
    <location>
        <begin position="1"/>
        <end position="20"/>
    </location>
</feature>
<comment type="caution">
    <text evidence="2">The sequence shown here is derived from an EMBL/GenBank/DDBJ whole genome shotgun (WGS) entry which is preliminary data.</text>
</comment>
<organism evidence="2 3">
    <name type="scientific">Comamonas thiooxydans</name>
    <dbReference type="NCBI Taxonomy" id="363952"/>
    <lineage>
        <taxon>Bacteria</taxon>
        <taxon>Pseudomonadati</taxon>
        <taxon>Pseudomonadota</taxon>
        <taxon>Betaproteobacteria</taxon>
        <taxon>Burkholderiales</taxon>
        <taxon>Comamonadaceae</taxon>
        <taxon>Comamonas</taxon>
    </lineage>
</organism>